<dbReference type="InterPro" id="IPR000914">
    <property type="entry name" value="SBP_5_dom"/>
</dbReference>
<dbReference type="Gene3D" id="3.40.190.10">
    <property type="entry name" value="Periplasmic binding protein-like II"/>
    <property type="match status" value="1"/>
</dbReference>
<dbReference type="CDD" id="cd00995">
    <property type="entry name" value="PBP2_NikA_DppA_OppA_like"/>
    <property type="match status" value="1"/>
</dbReference>
<dbReference type="SUPFAM" id="SSF53850">
    <property type="entry name" value="Periplasmic binding protein-like II"/>
    <property type="match status" value="1"/>
</dbReference>
<dbReference type="PANTHER" id="PTHR30290:SF9">
    <property type="entry name" value="OLIGOPEPTIDE-BINDING PROTEIN APPA"/>
    <property type="match status" value="1"/>
</dbReference>
<accession>A0A094SSE4</accession>
<sequence length="592" mass="62947">MTQTHSMRSRVLRRVGVAVATAIAISTVASTGSQAAANPSAAKYGGEVKVGIFDTFPGFCVGNNPANSALMATRSMYETLFERTVGGDYVGLLASSGTPSADLKTWTITLREGIKFHDGVALNAASVVINYQAITGLIAAGAYAAGGLAGYASKGYTVGTGAAFAANIKSFSAKSTYVVEFVLDRAQNDFLGTLYASGRGFMRSPAQFASSTTCASSPVGTGPFKFVSYTSDELIVAKNASYWRTDPNTNAALPYLDKITFKNVKEGSQRAAAVRTGTLDAGMFTAGSEATFIKDLRLRKSVATEYKSPVEYYPSLWLNQGKPGSPFANKNARLALLSCIDRVNYAKVRGKGETTVAKSLVGPKSDMYATSGFSKFDVKASKAYVAAYKKETGKTSLTFSMPSDQSSASQANAKFLTEQWKKCGITANTVVEESAVIIAKAFNAAPKVAAGEYYNAYDMIPILLFEGTDVTFNLPFVVTNAFPATSTSPVKALFQNSVGVVLSLNHHSDTAVDTIFYAGQAAQTRTGAKVKYKEGTTYLQTNGFMGSINHIYYSLFTTKKLAGIGSLQLVKGKTQRVVTNFGIDWTGVYKTA</sequence>
<organism evidence="5">
    <name type="scientific">freshwater metagenome</name>
    <dbReference type="NCBI Taxonomy" id="449393"/>
    <lineage>
        <taxon>unclassified sequences</taxon>
        <taxon>metagenomes</taxon>
        <taxon>ecological metagenomes</taxon>
    </lineage>
</organism>
<dbReference type="Pfam" id="PF00496">
    <property type="entry name" value="SBP_bac_5"/>
    <property type="match status" value="1"/>
</dbReference>
<protein>
    <recommendedName>
        <fullName evidence="4">Solute-binding protein family 5 domain-containing protein</fullName>
    </recommendedName>
</protein>
<dbReference type="InterPro" id="IPR039424">
    <property type="entry name" value="SBP_5"/>
</dbReference>
<dbReference type="AlphaFoldDB" id="A0A094SSE4"/>
<proteinExistence type="inferred from homology"/>
<evidence type="ECO:0000259" key="4">
    <source>
        <dbReference type="Pfam" id="PF00496"/>
    </source>
</evidence>
<comment type="caution">
    <text evidence="5">The sequence shown here is derived from an EMBL/GenBank/DDBJ whole genome shotgun (WGS) entry which is preliminary data.</text>
</comment>
<comment type="similarity">
    <text evidence="1">Belongs to the bacterial solute-binding protein 5 family.</text>
</comment>
<reference evidence="5" key="1">
    <citation type="submission" date="2014-06" db="EMBL/GenBank/DDBJ databases">
        <title>Key roles for freshwater Actinobacteria revealed by deep metagenomic sequencing.</title>
        <authorList>
            <person name="Ghai R."/>
            <person name="Mizuno C.M."/>
            <person name="Picazo A."/>
            <person name="Camacho A."/>
            <person name="Rodriguez-Valera F."/>
        </authorList>
    </citation>
    <scope>NUCLEOTIDE SEQUENCE</scope>
</reference>
<name>A0A094SSE4_9ZZZZ</name>
<evidence type="ECO:0000256" key="2">
    <source>
        <dbReference type="ARBA" id="ARBA00022448"/>
    </source>
</evidence>
<evidence type="ECO:0000256" key="3">
    <source>
        <dbReference type="ARBA" id="ARBA00022729"/>
    </source>
</evidence>
<keyword evidence="2" id="KW-0813">Transport</keyword>
<dbReference type="EMBL" id="JNSL01000002">
    <property type="protein sequence ID" value="KGA21723.1"/>
    <property type="molecule type" value="Genomic_DNA"/>
</dbReference>
<dbReference type="GO" id="GO:0015833">
    <property type="term" value="P:peptide transport"/>
    <property type="evidence" value="ECO:0007669"/>
    <property type="project" value="TreeGrafter"/>
</dbReference>
<evidence type="ECO:0000313" key="5">
    <source>
        <dbReference type="EMBL" id="KGA21723.1"/>
    </source>
</evidence>
<gene>
    <name evidence="5" type="ORF">GM51_0805</name>
</gene>
<dbReference type="GO" id="GO:1904680">
    <property type="term" value="F:peptide transmembrane transporter activity"/>
    <property type="evidence" value="ECO:0007669"/>
    <property type="project" value="TreeGrafter"/>
</dbReference>
<dbReference type="Gene3D" id="3.10.105.10">
    <property type="entry name" value="Dipeptide-binding Protein, Domain 3"/>
    <property type="match status" value="1"/>
</dbReference>
<dbReference type="PANTHER" id="PTHR30290">
    <property type="entry name" value="PERIPLASMIC BINDING COMPONENT OF ABC TRANSPORTER"/>
    <property type="match status" value="1"/>
</dbReference>
<dbReference type="PROSITE" id="PS01040">
    <property type="entry name" value="SBP_BACTERIAL_5"/>
    <property type="match status" value="1"/>
</dbReference>
<evidence type="ECO:0000256" key="1">
    <source>
        <dbReference type="ARBA" id="ARBA00005695"/>
    </source>
</evidence>
<dbReference type="InterPro" id="IPR023765">
    <property type="entry name" value="SBP_5_CS"/>
</dbReference>
<feature type="domain" description="Solute-binding protein family 5" evidence="4">
    <location>
        <begin position="89"/>
        <end position="440"/>
    </location>
</feature>
<keyword evidence="3" id="KW-0732">Signal</keyword>